<dbReference type="GO" id="GO:0003824">
    <property type="term" value="F:catalytic activity"/>
    <property type="evidence" value="ECO:0007669"/>
    <property type="project" value="UniProtKB-ARBA"/>
</dbReference>
<keyword evidence="3" id="KW-1185">Reference proteome</keyword>
<dbReference type="Proteomes" id="UP000660611">
    <property type="component" value="Unassembled WGS sequence"/>
</dbReference>
<dbReference type="InterPro" id="IPR029058">
    <property type="entry name" value="AB_hydrolase_fold"/>
</dbReference>
<dbReference type="PANTHER" id="PTHR43798">
    <property type="entry name" value="MONOACYLGLYCEROL LIPASE"/>
    <property type="match status" value="1"/>
</dbReference>
<dbReference type="AlphaFoldDB" id="A0A919PPN2"/>
<dbReference type="InterPro" id="IPR050266">
    <property type="entry name" value="AB_hydrolase_sf"/>
</dbReference>
<proteinExistence type="predicted"/>
<comment type="caution">
    <text evidence="2">The sequence shown here is derived from an EMBL/GenBank/DDBJ whole genome shotgun (WGS) entry which is preliminary data.</text>
</comment>
<gene>
    <name evidence="2" type="ORF">Dsi01nite_064620</name>
</gene>
<name>A0A919PPN2_9ACTN</name>
<feature type="domain" description="AB hydrolase-1" evidence="1">
    <location>
        <begin position="96"/>
        <end position="294"/>
    </location>
</feature>
<dbReference type="EMBL" id="BONQ01000104">
    <property type="protein sequence ID" value="GIG48421.1"/>
    <property type="molecule type" value="Genomic_DNA"/>
</dbReference>
<protein>
    <recommendedName>
        <fullName evidence="1">AB hydrolase-1 domain-containing protein</fullName>
    </recommendedName>
</protein>
<accession>A0A919PPN2</accession>
<dbReference type="SUPFAM" id="SSF53474">
    <property type="entry name" value="alpha/beta-Hydrolases"/>
    <property type="match status" value="1"/>
</dbReference>
<evidence type="ECO:0000259" key="1">
    <source>
        <dbReference type="Pfam" id="PF12697"/>
    </source>
</evidence>
<organism evidence="2 3">
    <name type="scientific">Dactylosporangium siamense</name>
    <dbReference type="NCBI Taxonomy" id="685454"/>
    <lineage>
        <taxon>Bacteria</taxon>
        <taxon>Bacillati</taxon>
        <taxon>Actinomycetota</taxon>
        <taxon>Actinomycetes</taxon>
        <taxon>Micromonosporales</taxon>
        <taxon>Micromonosporaceae</taxon>
        <taxon>Dactylosporangium</taxon>
    </lineage>
</organism>
<dbReference type="Gene3D" id="3.40.50.1820">
    <property type="entry name" value="alpha/beta hydrolase"/>
    <property type="match status" value="1"/>
</dbReference>
<dbReference type="PANTHER" id="PTHR43798:SF33">
    <property type="entry name" value="HYDROLASE, PUTATIVE (AFU_ORTHOLOGUE AFUA_2G14860)-RELATED"/>
    <property type="match status" value="1"/>
</dbReference>
<evidence type="ECO:0000313" key="3">
    <source>
        <dbReference type="Proteomes" id="UP000660611"/>
    </source>
</evidence>
<evidence type="ECO:0000313" key="2">
    <source>
        <dbReference type="EMBL" id="GIG48421.1"/>
    </source>
</evidence>
<sequence length="310" mass="32874">MVAEAAVALQKSTNDRFFRAPRPLRMAFGLLERTAPAVGARWAERIWFRLPRRTVRAAHAAGQVRAATAGDPGRPFTVRVGATDVVGASWGEGPAVYLLHGWAGHRGQLEPFVPGLVGRGFRVVAFDAPSHGGSGPGAFGPRSTSIPEFAAALEAVVAEHGPAEAIVAHSLGSVAAAVALCDGLRAGRVVMIAPMASPASYARYFARVLGFGPRTLQRLTRRVERRVGAPMRHFDVPEIGRAVQMPPTLIVHDRADRSIPVADGIAIAEAWPSARLRVTSGLGHRRLLREPEVVGAVVDFIDGKEPALGG</sequence>
<dbReference type="Pfam" id="PF12697">
    <property type="entry name" value="Abhydrolase_6"/>
    <property type="match status" value="1"/>
</dbReference>
<dbReference type="GO" id="GO:0016020">
    <property type="term" value="C:membrane"/>
    <property type="evidence" value="ECO:0007669"/>
    <property type="project" value="TreeGrafter"/>
</dbReference>
<dbReference type="InterPro" id="IPR000073">
    <property type="entry name" value="AB_hydrolase_1"/>
</dbReference>
<reference evidence="2" key="1">
    <citation type="submission" date="2021-01" db="EMBL/GenBank/DDBJ databases">
        <title>Whole genome shotgun sequence of Dactylosporangium siamense NBRC 106093.</title>
        <authorList>
            <person name="Komaki H."/>
            <person name="Tamura T."/>
        </authorList>
    </citation>
    <scope>NUCLEOTIDE SEQUENCE</scope>
    <source>
        <strain evidence="2">NBRC 106093</strain>
    </source>
</reference>